<accession>A0AAP0MIG0</accession>
<sequence>MTATNGVVSLRLMFHRIDGFDWWRLILRKFMSWLLMIAEGELCNSLDQMRSRALMALMNHKLSERHQLLL</sequence>
<gene>
    <name evidence="1" type="ORF">WN944_006024</name>
</gene>
<dbReference type="EMBL" id="JBCGBO010000003">
    <property type="protein sequence ID" value="KAK9214038.1"/>
    <property type="molecule type" value="Genomic_DNA"/>
</dbReference>
<proteinExistence type="predicted"/>
<name>A0AAP0MIG0_9ROSI</name>
<organism evidence="1 2">
    <name type="scientific">Citrus x changshan-huyou</name>
    <dbReference type="NCBI Taxonomy" id="2935761"/>
    <lineage>
        <taxon>Eukaryota</taxon>
        <taxon>Viridiplantae</taxon>
        <taxon>Streptophyta</taxon>
        <taxon>Embryophyta</taxon>
        <taxon>Tracheophyta</taxon>
        <taxon>Spermatophyta</taxon>
        <taxon>Magnoliopsida</taxon>
        <taxon>eudicotyledons</taxon>
        <taxon>Gunneridae</taxon>
        <taxon>Pentapetalae</taxon>
        <taxon>rosids</taxon>
        <taxon>malvids</taxon>
        <taxon>Sapindales</taxon>
        <taxon>Rutaceae</taxon>
        <taxon>Aurantioideae</taxon>
        <taxon>Citrus</taxon>
    </lineage>
</organism>
<comment type="caution">
    <text evidence="1">The sequence shown here is derived from an EMBL/GenBank/DDBJ whole genome shotgun (WGS) entry which is preliminary data.</text>
</comment>
<evidence type="ECO:0000313" key="2">
    <source>
        <dbReference type="Proteomes" id="UP001428341"/>
    </source>
</evidence>
<dbReference type="AlphaFoldDB" id="A0AAP0MIG0"/>
<protein>
    <submittedName>
        <fullName evidence="1">Uncharacterized protein</fullName>
    </submittedName>
</protein>
<reference evidence="1 2" key="1">
    <citation type="submission" date="2024-05" db="EMBL/GenBank/DDBJ databases">
        <title>Haplotype-resolved chromosome-level genome assembly of Huyou (Citrus changshanensis).</title>
        <authorList>
            <person name="Miao C."/>
            <person name="Chen W."/>
            <person name="Wu Y."/>
            <person name="Wang L."/>
            <person name="Zhao S."/>
            <person name="Grierson D."/>
            <person name="Xu C."/>
            <person name="Chen K."/>
        </authorList>
    </citation>
    <scope>NUCLEOTIDE SEQUENCE [LARGE SCALE GENOMIC DNA]</scope>
    <source>
        <strain evidence="1">01-14</strain>
        <tissue evidence="1">Leaf</tissue>
    </source>
</reference>
<keyword evidence="2" id="KW-1185">Reference proteome</keyword>
<evidence type="ECO:0000313" key="1">
    <source>
        <dbReference type="EMBL" id="KAK9214038.1"/>
    </source>
</evidence>
<dbReference type="Proteomes" id="UP001428341">
    <property type="component" value="Unassembled WGS sequence"/>
</dbReference>